<evidence type="ECO:0000313" key="3">
    <source>
        <dbReference type="EMBL" id="UPU34045.1"/>
    </source>
</evidence>
<name>A0A6V8MZV0_9BACT</name>
<dbReference type="Proteomes" id="UP000568888">
    <property type="component" value="Unassembled WGS sequence"/>
</dbReference>
<evidence type="ECO:0000313" key="5">
    <source>
        <dbReference type="Proteomes" id="UP000831485"/>
    </source>
</evidence>
<reference evidence="2" key="2">
    <citation type="journal article" date="2021" name="Int. J. Syst. Evol. Microbiol.">
        <title>Geomonas silvestris sp. nov., Geomonas paludis sp. nov. and Geomonas limicola sp. nov., isolated from terrestrial environments, and emended description of the genus Geomonas.</title>
        <authorList>
            <person name="Itoh H."/>
            <person name="Xu Z."/>
            <person name="Masuda Y."/>
            <person name="Ushijima N."/>
            <person name="Hayakawa C."/>
            <person name="Shiratori Y."/>
            <person name="Senoo K."/>
        </authorList>
    </citation>
    <scope>NUCLEOTIDE SEQUENCE</scope>
    <source>
        <strain evidence="2">Red736</strain>
    </source>
</reference>
<evidence type="ECO:0000313" key="2">
    <source>
        <dbReference type="EMBL" id="GFO65681.1"/>
    </source>
</evidence>
<keyword evidence="5" id="KW-1185">Reference proteome</keyword>
<keyword evidence="1" id="KW-1133">Transmembrane helix</keyword>
<proteinExistence type="predicted"/>
<reference evidence="4" key="1">
    <citation type="submission" date="2020-06" db="EMBL/GenBank/DDBJ databases">
        <title>Draft genomic sequecing of Geomonas sp. Red736.</title>
        <authorList>
            <person name="Itoh H."/>
            <person name="Xu Z.X."/>
            <person name="Ushijima N."/>
            <person name="Masuda Y."/>
            <person name="Shiratori Y."/>
            <person name="Senoo K."/>
        </authorList>
    </citation>
    <scope>NUCLEOTIDE SEQUENCE [LARGE SCALE GENOMIC DNA]</scope>
    <source>
        <strain evidence="4">Red736</strain>
    </source>
</reference>
<dbReference type="EMBL" id="BLXY01000011">
    <property type="protein sequence ID" value="GFO65681.1"/>
    <property type="molecule type" value="Genomic_DNA"/>
</dbReference>
<dbReference type="EMBL" id="CP096574">
    <property type="protein sequence ID" value="UPU34045.1"/>
    <property type="molecule type" value="Genomic_DNA"/>
</dbReference>
<dbReference type="RefSeq" id="WP_183350000.1">
    <property type="nucleotide sequence ID" value="NZ_BLXY01000011.1"/>
</dbReference>
<feature type="transmembrane region" description="Helical" evidence="1">
    <location>
        <begin position="6"/>
        <end position="26"/>
    </location>
</feature>
<dbReference type="Proteomes" id="UP000831485">
    <property type="component" value="Chromosome"/>
</dbReference>
<keyword evidence="1" id="KW-0472">Membrane</keyword>
<dbReference type="AlphaFoldDB" id="A0A6V8MZV0"/>
<sequence>MEYSGFMLVLGGVLPCLGLGLFCYLLKLLLGFKGDNLEQEEPQYVREINRKLNLNNVETERDLS</sequence>
<evidence type="ECO:0000313" key="4">
    <source>
        <dbReference type="Proteomes" id="UP000568888"/>
    </source>
</evidence>
<keyword evidence="1" id="KW-0812">Transmembrane</keyword>
<organism evidence="2 4">
    <name type="scientific">Geomonas paludis</name>
    <dbReference type="NCBI Taxonomy" id="2740185"/>
    <lineage>
        <taxon>Bacteria</taxon>
        <taxon>Pseudomonadati</taxon>
        <taxon>Thermodesulfobacteriota</taxon>
        <taxon>Desulfuromonadia</taxon>
        <taxon>Geobacterales</taxon>
        <taxon>Geobacteraceae</taxon>
        <taxon>Geomonas</taxon>
    </lineage>
</organism>
<reference evidence="3" key="3">
    <citation type="submission" date="2022-04" db="EMBL/GenBank/DDBJ databases">
        <authorList>
            <person name="Liu G."/>
        </authorList>
    </citation>
    <scope>NUCLEOTIDE SEQUENCE</scope>
    <source>
        <strain evidence="3">RG22</strain>
    </source>
</reference>
<gene>
    <name evidence="2" type="ORF">GMPD_36000</name>
    <name evidence="3" type="ORF">M1B72_11325</name>
</gene>
<protein>
    <submittedName>
        <fullName evidence="2">Uncharacterized protein</fullName>
    </submittedName>
</protein>
<evidence type="ECO:0000256" key="1">
    <source>
        <dbReference type="SAM" id="Phobius"/>
    </source>
</evidence>
<accession>A0A6V8MZV0</accession>